<evidence type="ECO:0000313" key="3">
    <source>
        <dbReference type="Proteomes" id="UP000190774"/>
    </source>
</evidence>
<dbReference type="PANTHER" id="PTHR46401:SF2">
    <property type="entry name" value="GLYCOSYLTRANSFERASE WBBK-RELATED"/>
    <property type="match status" value="1"/>
</dbReference>
<organism evidence="2 3">
    <name type="scientific">Prosthecobacter debontii</name>
    <dbReference type="NCBI Taxonomy" id="48467"/>
    <lineage>
        <taxon>Bacteria</taxon>
        <taxon>Pseudomonadati</taxon>
        <taxon>Verrucomicrobiota</taxon>
        <taxon>Verrucomicrobiia</taxon>
        <taxon>Verrucomicrobiales</taxon>
        <taxon>Verrucomicrobiaceae</taxon>
        <taxon>Prosthecobacter</taxon>
    </lineage>
</organism>
<dbReference type="STRING" id="48467.SAMN02745166_00522"/>
<keyword evidence="3" id="KW-1185">Reference proteome</keyword>
<dbReference type="AlphaFoldDB" id="A0A1T4WS21"/>
<dbReference type="SUPFAM" id="SSF53756">
    <property type="entry name" value="UDP-Glycosyltransferase/glycogen phosphorylase"/>
    <property type="match status" value="1"/>
</dbReference>
<dbReference type="Gene3D" id="3.40.50.2000">
    <property type="entry name" value="Glycogen Phosphorylase B"/>
    <property type="match status" value="2"/>
</dbReference>
<accession>A0A1T4WS21</accession>
<dbReference type="PANTHER" id="PTHR46401">
    <property type="entry name" value="GLYCOSYLTRANSFERASE WBBK-RELATED"/>
    <property type="match status" value="1"/>
</dbReference>
<reference evidence="3" key="1">
    <citation type="submission" date="2017-02" db="EMBL/GenBank/DDBJ databases">
        <authorList>
            <person name="Varghese N."/>
            <person name="Submissions S."/>
        </authorList>
    </citation>
    <scope>NUCLEOTIDE SEQUENCE [LARGE SCALE GENOMIC DNA]</scope>
    <source>
        <strain evidence="3">ATCC 700200</strain>
    </source>
</reference>
<sequence>MNIVWVNKCKWRSSGPIVNVGVHNAHSFASIGLETDLFVGGGPATETTADLADFYSLDQPPGLHIHRIARGQSMGMDESGPIYQAARQRIFQLAKTGPVAVFSREPGFLFSLARLRYRRNIRTFYELHDFYSDLSWHERKVPFSFHRKKWVERALLPHVSGLVCITRDQEKFYQRLFPRVPTIYAPLGTKPFPETDPEVKRRARTVFYVGHMHGMKGVAFLRQASLGLARAGIRTEFWGGGEKDTRPILKAASDAGLQSWISAVPFQPPKAMHDALADRASLGVVMLADTFYNRHLTCPVKALDYLSHGIPALGTDIPSVRDILSDTGHYLPENDTAAFVAQATALLDDPTAYAQAATASRSRCATITWPKRAESLHRFALAQFEKKT</sequence>
<name>A0A1T4WS21_9BACT</name>
<keyword evidence="1 2" id="KW-0808">Transferase</keyword>
<evidence type="ECO:0000313" key="2">
    <source>
        <dbReference type="EMBL" id="SKA79645.1"/>
    </source>
</evidence>
<dbReference type="Proteomes" id="UP000190774">
    <property type="component" value="Unassembled WGS sequence"/>
</dbReference>
<evidence type="ECO:0000256" key="1">
    <source>
        <dbReference type="ARBA" id="ARBA00022679"/>
    </source>
</evidence>
<protein>
    <submittedName>
        <fullName evidence="2">Glycosyltransferase involved in cell wall bisynthesis</fullName>
    </submittedName>
</protein>
<dbReference type="GO" id="GO:0016757">
    <property type="term" value="F:glycosyltransferase activity"/>
    <property type="evidence" value="ECO:0007669"/>
    <property type="project" value="TreeGrafter"/>
</dbReference>
<dbReference type="GO" id="GO:0009103">
    <property type="term" value="P:lipopolysaccharide biosynthetic process"/>
    <property type="evidence" value="ECO:0007669"/>
    <property type="project" value="TreeGrafter"/>
</dbReference>
<proteinExistence type="predicted"/>
<gene>
    <name evidence="2" type="ORF">SAMN02745166_00522</name>
</gene>
<dbReference type="Pfam" id="PF13692">
    <property type="entry name" value="Glyco_trans_1_4"/>
    <property type="match status" value="1"/>
</dbReference>
<dbReference type="EMBL" id="FUYE01000002">
    <property type="protein sequence ID" value="SKA79645.1"/>
    <property type="molecule type" value="Genomic_DNA"/>
</dbReference>